<keyword evidence="5 8" id="KW-0472">Membrane</keyword>
<sequence>MTSASATARISLSSLRAHRRRFAGTFAAVLLGVAFLTGTLVMGDTLRASFDSLFAGATSGTDAVVRSADTITTPGESQGARGPVDAGLAARVAQVPGVAAAAANVQGLGQLVGADGEPIGGQGPPTLAGNWIKDTRLNPYRLAEGRTPERSGEVVVNRGAAETGGLKIGDSTVLRTPDPVRVTIVGLATFGGADGMSQTTFTGMTRADAEKYLTPEPGRAASVLVRAGPGTGQQELVDALTPVLPKGVEAITGEASAAESTDMISGQFLDLFTTFLLVFSGIALLVATFSIHNTFAIVVAQRTRENALLRALGAARGQVVGVALAEAAVVAVAASAAGLLGGVGVAAGLQALFPAIGFPFPEGELVISGLSLGLPLLVGIVVCLGSALLPAVRAGRTAPLAALRETAVDQSGTARSRTVTGLALAAIALATTLYGVLGTPSIWLAGTGAVLALAAFVVLGPVASTAVLRVLARPLGRLRGVTGGPGRVRKVPPAPRRLARTLAAPGEGPSTSSTRACARHAESTHQTPQGPPFGRTARLSGRDLAGRNALRSPRRTAATASALMIGVAVVALFTVFGASLKATMDQTVDRSFAGDVAVSAPSFGAGGSGLSPALADRVAGLPEVDSAVGLGRGVAEVDGAGRQLTVTDPVALAKGLDLGEVRGSLDALGADGLALSAAEAEARGLALGERTELAFTDGTQETFTVRAVYARPELAGDYVLTREAWAPHRGQDSDTVVAVTFKDGVDAASGKAAVERTAAAYGNPEVQTREEYAQSSAGGIDMMLTLVYALLALAVLIALLGIANTLTLAVHERTRELGLLRAVGQTRAQLRAMVRWESVLVAAFGTAGGLALGGFLGWVLVQAAQGTGDTDFAFDVPPVQLAVVALVGLAAGGLAGWRPARRAARLDVLRAIATE</sequence>
<evidence type="ECO:0000313" key="12">
    <source>
        <dbReference type="Proteomes" id="UP001224661"/>
    </source>
</evidence>
<comment type="similarity">
    <text evidence="6">Belongs to the ABC-4 integral membrane protein family.</text>
</comment>
<evidence type="ECO:0000259" key="9">
    <source>
        <dbReference type="Pfam" id="PF02687"/>
    </source>
</evidence>
<feature type="transmembrane region" description="Helical" evidence="8">
    <location>
        <begin position="320"/>
        <end position="353"/>
    </location>
</feature>
<dbReference type="RefSeq" id="WP_282515487.1">
    <property type="nucleotide sequence ID" value="NZ_JASCIR010000022.1"/>
</dbReference>
<feature type="transmembrane region" description="Helical" evidence="8">
    <location>
        <begin position="786"/>
        <end position="810"/>
    </location>
</feature>
<evidence type="ECO:0000259" key="10">
    <source>
        <dbReference type="Pfam" id="PF12704"/>
    </source>
</evidence>
<dbReference type="Pfam" id="PF12704">
    <property type="entry name" value="MacB_PCD"/>
    <property type="match status" value="2"/>
</dbReference>
<evidence type="ECO:0000313" key="11">
    <source>
        <dbReference type="EMBL" id="MDI3389033.1"/>
    </source>
</evidence>
<dbReference type="InterPro" id="IPR025857">
    <property type="entry name" value="MacB_PCD"/>
</dbReference>
<reference evidence="11 12" key="1">
    <citation type="submission" date="2023-05" db="EMBL/GenBank/DDBJ databases">
        <title>Draft genome sequence of Streptomyces sp. B-S-A8 isolated from a cave soil in Thailand.</title>
        <authorList>
            <person name="Chamroensaksri N."/>
            <person name="Muangham S."/>
        </authorList>
    </citation>
    <scope>NUCLEOTIDE SEQUENCE [LARGE SCALE GENOMIC DNA]</scope>
    <source>
        <strain evidence="11 12">B-S-A8</strain>
    </source>
</reference>
<protein>
    <submittedName>
        <fullName evidence="11">ABC transporter permease</fullName>
    </submittedName>
</protein>
<dbReference type="Proteomes" id="UP001224661">
    <property type="component" value="Unassembled WGS sequence"/>
</dbReference>
<evidence type="ECO:0000256" key="6">
    <source>
        <dbReference type="ARBA" id="ARBA00038076"/>
    </source>
</evidence>
<evidence type="ECO:0000256" key="5">
    <source>
        <dbReference type="ARBA" id="ARBA00023136"/>
    </source>
</evidence>
<evidence type="ECO:0000256" key="7">
    <source>
        <dbReference type="SAM" id="MobiDB-lite"/>
    </source>
</evidence>
<dbReference type="InterPro" id="IPR050250">
    <property type="entry name" value="Macrolide_Exporter_MacB"/>
</dbReference>
<comment type="subcellular location">
    <subcellularLocation>
        <location evidence="1">Cell membrane</location>
        <topology evidence="1">Multi-pass membrane protein</topology>
    </subcellularLocation>
</comment>
<feature type="region of interest" description="Disordered" evidence="7">
    <location>
        <begin position="500"/>
        <end position="539"/>
    </location>
</feature>
<feature type="domain" description="MacB-like periplasmic core" evidence="10">
    <location>
        <begin position="556"/>
        <end position="756"/>
    </location>
</feature>
<evidence type="ECO:0000256" key="8">
    <source>
        <dbReference type="SAM" id="Phobius"/>
    </source>
</evidence>
<dbReference type="Pfam" id="PF02687">
    <property type="entry name" value="FtsX"/>
    <property type="match status" value="2"/>
</dbReference>
<feature type="domain" description="ABC3 transporter permease C-terminal" evidence="9">
    <location>
        <begin position="789"/>
        <end position="907"/>
    </location>
</feature>
<feature type="transmembrane region" description="Helical" evidence="8">
    <location>
        <begin position="879"/>
        <end position="897"/>
    </location>
</feature>
<keyword evidence="12" id="KW-1185">Reference proteome</keyword>
<dbReference type="PANTHER" id="PTHR30572">
    <property type="entry name" value="MEMBRANE COMPONENT OF TRANSPORTER-RELATED"/>
    <property type="match status" value="1"/>
</dbReference>
<feature type="transmembrane region" description="Helical" evidence="8">
    <location>
        <begin position="839"/>
        <end position="859"/>
    </location>
</feature>
<dbReference type="EMBL" id="JASCIR010000022">
    <property type="protein sequence ID" value="MDI3389033.1"/>
    <property type="molecule type" value="Genomic_DNA"/>
</dbReference>
<feature type="domain" description="MacB-like periplasmic core" evidence="10">
    <location>
        <begin position="24"/>
        <end position="242"/>
    </location>
</feature>
<evidence type="ECO:0000256" key="2">
    <source>
        <dbReference type="ARBA" id="ARBA00022475"/>
    </source>
</evidence>
<gene>
    <name evidence="11" type="ORF">QIS99_22960</name>
</gene>
<feature type="transmembrane region" description="Helical" evidence="8">
    <location>
        <begin position="557"/>
        <end position="580"/>
    </location>
</feature>
<feature type="transmembrane region" description="Helical" evidence="8">
    <location>
        <begin position="21"/>
        <end position="42"/>
    </location>
</feature>
<organism evidence="11 12">
    <name type="scientific">Streptomyces solicavernae</name>
    <dbReference type="NCBI Taxonomy" id="3043614"/>
    <lineage>
        <taxon>Bacteria</taxon>
        <taxon>Bacillati</taxon>
        <taxon>Actinomycetota</taxon>
        <taxon>Actinomycetes</taxon>
        <taxon>Kitasatosporales</taxon>
        <taxon>Streptomycetaceae</taxon>
        <taxon>Streptomyces</taxon>
    </lineage>
</organism>
<dbReference type="InterPro" id="IPR003838">
    <property type="entry name" value="ABC3_permease_C"/>
</dbReference>
<feature type="transmembrane region" description="Helical" evidence="8">
    <location>
        <begin position="419"/>
        <end position="437"/>
    </location>
</feature>
<evidence type="ECO:0000256" key="1">
    <source>
        <dbReference type="ARBA" id="ARBA00004651"/>
    </source>
</evidence>
<keyword evidence="3 8" id="KW-0812">Transmembrane</keyword>
<dbReference type="PANTHER" id="PTHR30572:SF4">
    <property type="entry name" value="ABC TRANSPORTER PERMEASE YTRF"/>
    <property type="match status" value="1"/>
</dbReference>
<keyword evidence="4 8" id="KW-1133">Transmembrane helix</keyword>
<proteinExistence type="inferred from homology"/>
<accession>A0ABT6RZ52</accession>
<name>A0ABT6RZ52_9ACTN</name>
<feature type="transmembrane region" description="Helical" evidence="8">
    <location>
        <begin position="443"/>
        <end position="471"/>
    </location>
</feature>
<feature type="transmembrane region" description="Helical" evidence="8">
    <location>
        <begin position="365"/>
        <end position="389"/>
    </location>
</feature>
<evidence type="ECO:0000256" key="3">
    <source>
        <dbReference type="ARBA" id="ARBA00022692"/>
    </source>
</evidence>
<feature type="transmembrane region" description="Helical" evidence="8">
    <location>
        <begin position="275"/>
        <end position="299"/>
    </location>
</feature>
<keyword evidence="2" id="KW-1003">Cell membrane</keyword>
<feature type="domain" description="ABC3 transporter permease C-terminal" evidence="9">
    <location>
        <begin position="278"/>
        <end position="398"/>
    </location>
</feature>
<evidence type="ECO:0000256" key="4">
    <source>
        <dbReference type="ARBA" id="ARBA00022989"/>
    </source>
</evidence>
<comment type="caution">
    <text evidence="11">The sequence shown here is derived from an EMBL/GenBank/DDBJ whole genome shotgun (WGS) entry which is preliminary data.</text>
</comment>